<dbReference type="Pfam" id="PF05257">
    <property type="entry name" value="CHAP"/>
    <property type="match status" value="1"/>
</dbReference>
<protein>
    <submittedName>
        <fullName evidence="4">CHAP domain-containing protein</fullName>
    </submittedName>
</protein>
<feature type="compositionally biased region" description="Pro residues" evidence="1">
    <location>
        <begin position="205"/>
        <end position="215"/>
    </location>
</feature>
<dbReference type="Proteomes" id="UP000633219">
    <property type="component" value="Unassembled WGS sequence"/>
</dbReference>
<reference evidence="4" key="1">
    <citation type="submission" date="2021-01" db="EMBL/GenBank/DDBJ databases">
        <title>Rhizobium sp. strain KVB221 16S ribosomal RNA gene Genome sequencing and assembly.</title>
        <authorList>
            <person name="Kang M."/>
        </authorList>
    </citation>
    <scope>NUCLEOTIDE SEQUENCE</scope>
    <source>
        <strain evidence="4">KVB221</strain>
    </source>
</reference>
<dbReference type="Gene3D" id="1.10.101.10">
    <property type="entry name" value="PGBD-like superfamily/PGBD"/>
    <property type="match status" value="1"/>
</dbReference>
<gene>
    <name evidence="4" type="ORF">JJB09_10260</name>
</gene>
<feature type="domain" description="Peptidase C51" evidence="3">
    <location>
        <begin position="349"/>
        <end position="442"/>
    </location>
</feature>
<dbReference type="InterPro" id="IPR002477">
    <property type="entry name" value="Peptidoglycan-bd-like"/>
</dbReference>
<evidence type="ECO:0000256" key="1">
    <source>
        <dbReference type="SAM" id="MobiDB-lite"/>
    </source>
</evidence>
<dbReference type="RefSeq" id="WP_201657084.1">
    <property type="nucleotide sequence ID" value="NZ_JAEQNC010000005.1"/>
</dbReference>
<sequence length="473" mass="52759">MVEYTDALEKEYNKLIATARLRPEKLAQIDGVLRRIFLDENWQRYQEVAERTGIPAHVIAIIHSLEAGGRFDCHLHNGDPLTAKTRNVPRNRPRTGSPPFSWVASAIDALEEVSEGDDWSLSRTAYVFERFNGFGYRSHHPHAKSPYLWSFTNIYASGKYTSDGRWSETAVSRQCGAMALLLRMIQKELIPAAVPQSTDEDEPPGRPLPPVPAPRYPGRMLRRDSHGPNVTRIQERLKILGIQEVGPVDADFGERTEWAVKLFQARHEDGQGEPLEIDGVVGPMTWNSLFEIEPAGSGETEVSVADNDLASAALDIAANQIGVLEQPRGSNRGPMVDEYMNAVDGGLRGQPWCMAFVYWCFRQAAQQNGLPLRVPKTASVWRSWEMAQAAGQGEILTAREARADPDRVRPGMVFYIDTGGRNGHTGFVRDIIDGKLVTIEGNTNNDGSREGYGVFQRSRRRIDSINLGFIAYD</sequence>
<dbReference type="InterPro" id="IPR036366">
    <property type="entry name" value="PGBDSf"/>
</dbReference>
<evidence type="ECO:0000259" key="2">
    <source>
        <dbReference type="Pfam" id="PF01471"/>
    </source>
</evidence>
<evidence type="ECO:0000313" key="5">
    <source>
        <dbReference type="Proteomes" id="UP000633219"/>
    </source>
</evidence>
<dbReference type="EMBL" id="JAEQNC010000005">
    <property type="protein sequence ID" value="MBL0372411.1"/>
    <property type="molecule type" value="Genomic_DNA"/>
</dbReference>
<organism evidence="4 5">
    <name type="scientific">Rhizobium setariae</name>
    <dbReference type="NCBI Taxonomy" id="2801340"/>
    <lineage>
        <taxon>Bacteria</taxon>
        <taxon>Pseudomonadati</taxon>
        <taxon>Pseudomonadota</taxon>
        <taxon>Alphaproteobacteria</taxon>
        <taxon>Hyphomicrobiales</taxon>
        <taxon>Rhizobiaceae</taxon>
        <taxon>Rhizobium/Agrobacterium group</taxon>
        <taxon>Rhizobium</taxon>
    </lineage>
</organism>
<name>A0A937CM64_9HYPH</name>
<dbReference type="Pfam" id="PF01471">
    <property type="entry name" value="PG_binding_1"/>
    <property type="match status" value="1"/>
</dbReference>
<feature type="region of interest" description="Disordered" evidence="1">
    <location>
        <begin position="194"/>
        <end position="226"/>
    </location>
</feature>
<dbReference type="InterPro" id="IPR007921">
    <property type="entry name" value="CHAP_dom"/>
</dbReference>
<evidence type="ECO:0000259" key="3">
    <source>
        <dbReference type="Pfam" id="PF05257"/>
    </source>
</evidence>
<dbReference type="SUPFAM" id="SSF47090">
    <property type="entry name" value="PGBD-like"/>
    <property type="match status" value="1"/>
</dbReference>
<feature type="domain" description="Peptidoglycan binding-like" evidence="2">
    <location>
        <begin position="227"/>
        <end position="289"/>
    </location>
</feature>
<accession>A0A937CM64</accession>
<keyword evidence="5" id="KW-1185">Reference proteome</keyword>
<evidence type="ECO:0000313" key="4">
    <source>
        <dbReference type="EMBL" id="MBL0372411.1"/>
    </source>
</evidence>
<dbReference type="AlphaFoldDB" id="A0A937CM64"/>
<proteinExistence type="predicted"/>
<comment type="caution">
    <text evidence="4">The sequence shown here is derived from an EMBL/GenBank/DDBJ whole genome shotgun (WGS) entry which is preliminary data.</text>
</comment>
<dbReference type="InterPro" id="IPR036365">
    <property type="entry name" value="PGBD-like_sf"/>
</dbReference>